<evidence type="ECO:0000313" key="4">
    <source>
        <dbReference type="Proteomes" id="UP000812031"/>
    </source>
</evidence>
<feature type="chain" id="PRO_5046937859" evidence="1">
    <location>
        <begin position="23"/>
        <end position="390"/>
    </location>
</feature>
<gene>
    <name evidence="3" type="ORF">KZH69_16035</name>
</gene>
<keyword evidence="4" id="KW-1185">Reference proteome</keyword>
<keyword evidence="1" id="KW-0732">Signal</keyword>
<dbReference type="Proteomes" id="UP000812031">
    <property type="component" value="Unassembled WGS sequence"/>
</dbReference>
<dbReference type="Pfam" id="PF14292">
    <property type="entry name" value="SusE"/>
    <property type="match status" value="1"/>
</dbReference>
<feature type="signal peptide" evidence="1">
    <location>
        <begin position="1"/>
        <end position="22"/>
    </location>
</feature>
<evidence type="ECO:0000313" key="3">
    <source>
        <dbReference type="EMBL" id="MBW4362000.1"/>
    </source>
</evidence>
<proteinExistence type="predicted"/>
<dbReference type="RefSeq" id="WP_219318489.1">
    <property type="nucleotide sequence ID" value="NZ_JAHWYN010000016.1"/>
</dbReference>
<comment type="caution">
    <text evidence="3">The sequence shown here is derived from an EMBL/GenBank/DDBJ whole genome shotgun (WGS) entry which is preliminary data.</text>
</comment>
<dbReference type="EMBL" id="JAHWYN010000016">
    <property type="protein sequence ID" value="MBW4362000.1"/>
    <property type="molecule type" value="Genomic_DNA"/>
</dbReference>
<name>A0ABS6XZ94_9FLAO</name>
<organism evidence="3 4">
    <name type="scientific">Flavobacterium taihuense</name>
    <dbReference type="NCBI Taxonomy" id="2857508"/>
    <lineage>
        <taxon>Bacteria</taxon>
        <taxon>Pseudomonadati</taxon>
        <taxon>Bacteroidota</taxon>
        <taxon>Flavobacteriia</taxon>
        <taxon>Flavobacteriales</taxon>
        <taxon>Flavobacteriaceae</taxon>
        <taxon>Flavobacterium</taxon>
    </lineage>
</organism>
<evidence type="ECO:0000256" key="1">
    <source>
        <dbReference type="SAM" id="SignalP"/>
    </source>
</evidence>
<reference evidence="3 4" key="1">
    <citation type="submission" date="2021-07" db="EMBL/GenBank/DDBJ databases">
        <title>Flavobacterium sp. nov. isolated from sediment on the Taihu Lake.</title>
        <authorList>
            <person name="Qu J.-H."/>
        </authorList>
    </citation>
    <scope>NUCLEOTIDE SEQUENCE [LARGE SCALE GENOMIC DNA]</scope>
    <source>
        <strain evidence="3 4">NAS39</strain>
    </source>
</reference>
<evidence type="ECO:0000259" key="2">
    <source>
        <dbReference type="Pfam" id="PF14292"/>
    </source>
</evidence>
<feature type="domain" description="SusE outer membrane protein" evidence="2">
    <location>
        <begin position="41"/>
        <end position="122"/>
    </location>
</feature>
<accession>A0ABS6XZ94</accession>
<dbReference type="InterPro" id="IPR025970">
    <property type="entry name" value="SusE"/>
</dbReference>
<dbReference type="PROSITE" id="PS51257">
    <property type="entry name" value="PROKAR_LIPOPROTEIN"/>
    <property type="match status" value="1"/>
</dbReference>
<protein>
    <submittedName>
        <fullName evidence="3">SusE domain-containing protein</fullName>
    </submittedName>
</protein>
<sequence length="390" mass="41046">MKKLTFLLVGLLGLTMASCSDEDPSINIYGTEKITTPAVLEALPAPAEYAVVENTNEADKAGTFTWTAATLEYDGAVAYYVQIAPKGSDFSQAVDVFTESVSTTSKDFTFGDLNDAVNRLNALLVANAKTPIEFGSLSDIDVRIKAIAAVSQAVSFSAVQSIKVNAYEKIIVVTPHLYLVGAPQAHHGGNAWDPSKGIELKYIGDGTTKVFECYVQVMTGEGFKFTGDGKTWDNGNYGTDGAVAAVSGGQEFTLINSGASADLKVADVDGNGLYYVKVDMDAMTCKVIKMQWGVIGAATAGGWGAETAMVYSFSANEWSYTGTDITAGEMKFRSSNTGLYINGTGKEWTYNVGQALFVGDGGTGANFNVTAGAQPKLKVGFDGTCVVSGL</sequence>